<dbReference type="InterPro" id="IPR001647">
    <property type="entry name" value="HTH_TetR"/>
</dbReference>
<evidence type="ECO:0000256" key="1">
    <source>
        <dbReference type="ARBA" id="ARBA00023015"/>
    </source>
</evidence>
<evidence type="ECO:0000313" key="6">
    <source>
        <dbReference type="EMBL" id="QIS04324.1"/>
    </source>
</evidence>
<dbReference type="AlphaFoldDB" id="A0A6G9XTR9"/>
<evidence type="ECO:0000256" key="3">
    <source>
        <dbReference type="ARBA" id="ARBA00023163"/>
    </source>
</evidence>
<name>A0A6G9XTR9_NOCBR</name>
<evidence type="ECO:0000256" key="4">
    <source>
        <dbReference type="PROSITE-ProRule" id="PRU00335"/>
    </source>
</evidence>
<keyword evidence="3" id="KW-0804">Transcription</keyword>
<feature type="domain" description="HTH tetR-type" evidence="5">
    <location>
        <begin position="4"/>
        <end position="64"/>
    </location>
</feature>
<dbReference type="RefSeq" id="WP_167463443.1">
    <property type="nucleotide sequence ID" value="NZ_CP046171.1"/>
</dbReference>
<dbReference type="GO" id="GO:0000976">
    <property type="term" value="F:transcription cis-regulatory region binding"/>
    <property type="evidence" value="ECO:0007669"/>
    <property type="project" value="TreeGrafter"/>
</dbReference>
<keyword evidence="2 4" id="KW-0238">DNA-binding</keyword>
<evidence type="ECO:0000259" key="5">
    <source>
        <dbReference type="PROSITE" id="PS50977"/>
    </source>
</evidence>
<dbReference type="InterPro" id="IPR009057">
    <property type="entry name" value="Homeodomain-like_sf"/>
</dbReference>
<feature type="DNA-binding region" description="H-T-H motif" evidence="4">
    <location>
        <begin position="27"/>
        <end position="46"/>
    </location>
</feature>
<organism evidence="6 7">
    <name type="scientific">Nocardia brasiliensis</name>
    <dbReference type="NCBI Taxonomy" id="37326"/>
    <lineage>
        <taxon>Bacteria</taxon>
        <taxon>Bacillati</taxon>
        <taxon>Actinomycetota</taxon>
        <taxon>Actinomycetes</taxon>
        <taxon>Mycobacteriales</taxon>
        <taxon>Nocardiaceae</taxon>
        <taxon>Nocardia</taxon>
    </lineage>
</organism>
<gene>
    <name evidence="6" type="ORF">F5X71_20095</name>
</gene>
<keyword evidence="1" id="KW-0805">Transcription regulation</keyword>
<sequence>MTANATRERILAAAADLLANGGTEAVSTRAVAAAANVQAPTLYRLFGDKQRLLDAVTAHGFEQYLAQKKSLTPTNDPVEDLRRGWDSHVEFGLTHPAFYVLMYGVPQPERRPATAAETNRLLRAVLERIAVAGRLRMPAEAAAGLIHATNTGVTLSLIATPSGDRDPELSARTREIILAAVTTGPDSDHRNAALATRALSLEAMLTDQARPLSAAETALLHEWLLRIANK</sequence>
<dbReference type="Pfam" id="PF00440">
    <property type="entry name" value="TetR_N"/>
    <property type="match status" value="1"/>
</dbReference>
<dbReference type="EMBL" id="CP046171">
    <property type="protein sequence ID" value="QIS04324.1"/>
    <property type="molecule type" value="Genomic_DNA"/>
</dbReference>
<protein>
    <submittedName>
        <fullName evidence="6">TetR family transcriptional regulator</fullName>
    </submittedName>
</protein>
<dbReference type="Gene3D" id="1.10.357.10">
    <property type="entry name" value="Tetracycline Repressor, domain 2"/>
    <property type="match status" value="1"/>
</dbReference>
<proteinExistence type="predicted"/>
<dbReference type="PRINTS" id="PR00455">
    <property type="entry name" value="HTHTETR"/>
</dbReference>
<dbReference type="PROSITE" id="PS50977">
    <property type="entry name" value="HTH_TETR_2"/>
    <property type="match status" value="1"/>
</dbReference>
<dbReference type="InterPro" id="IPR036271">
    <property type="entry name" value="Tet_transcr_reg_TetR-rel_C_sf"/>
</dbReference>
<dbReference type="SUPFAM" id="SSF48498">
    <property type="entry name" value="Tetracyclin repressor-like, C-terminal domain"/>
    <property type="match status" value="1"/>
</dbReference>
<dbReference type="Gene3D" id="1.10.10.60">
    <property type="entry name" value="Homeodomain-like"/>
    <property type="match status" value="1"/>
</dbReference>
<dbReference type="PANTHER" id="PTHR30055">
    <property type="entry name" value="HTH-TYPE TRANSCRIPTIONAL REGULATOR RUTR"/>
    <property type="match status" value="1"/>
</dbReference>
<dbReference type="Proteomes" id="UP000501705">
    <property type="component" value="Chromosome"/>
</dbReference>
<accession>A0A6G9XTR9</accession>
<dbReference type="SUPFAM" id="SSF46689">
    <property type="entry name" value="Homeodomain-like"/>
    <property type="match status" value="1"/>
</dbReference>
<evidence type="ECO:0000313" key="7">
    <source>
        <dbReference type="Proteomes" id="UP000501705"/>
    </source>
</evidence>
<dbReference type="GO" id="GO:0003700">
    <property type="term" value="F:DNA-binding transcription factor activity"/>
    <property type="evidence" value="ECO:0007669"/>
    <property type="project" value="TreeGrafter"/>
</dbReference>
<evidence type="ECO:0000256" key="2">
    <source>
        <dbReference type="ARBA" id="ARBA00023125"/>
    </source>
</evidence>
<dbReference type="InterPro" id="IPR050109">
    <property type="entry name" value="HTH-type_TetR-like_transc_reg"/>
</dbReference>
<dbReference type="PANTHER" id="PTHR30055:SF234">
    <property type="entry name" value="HTH-TYPE TRANSCRIPTIONAL REGULATOR BETI"/>
    <property type="match status" value="1"/>
</dbReference>
<reference evidence="6 7" key="1">
    <citation type="journal article" date="2019" name="ACS Chem. Biol.">
        <title>Identification and Mobilization of a Cryptic Antibiotic Biosynthesis Gene Locus from a Human-Pathogenic Nocardia Isolate.</title>
        <authorList>
            <person name="Herisse M."/>
            <person name="Ishida K."/>
            <person name="Porter J.L."/>
            <person name="Howden B."/>
            <person name="Hertweck C."/>
            <person name="Stinear T.P."/>
            <person name="Pidot S.J."/>
        </authorList>
    </citation>
    <scope>NUCLEOTIDE SEQUENCE [LARGE SCALE GENOMIC DNA]</scope>
    <source>
        <strain evidence="6 7">AUSMDU00024985</strain>
    </source>
</reference>